<dbReference type="InterPro" id="IPR036236">
    <property type="entry name" value="Znf_C2H2_sf"/>
</dbReference>
<dbReference type="SUPFAM" id="SSF57667">
    <property type="entry name" value="beta-beta-alpha zinc fingers"/>
    <property type="match status" value="1"/>
</dbReference>
<dbReference type="Gene3D" id="3.30.160.60">
    <property type="entry name" value="Classic Zinc Finger"/>
    <property type="match status" value="1"/>
</dbReference>
<dbReference type="SMART" id="SM00355">
    <property type="entry name" value="ZnF_C2H2"/>
    <property type="match status" value="2"/>
</dbReference>
<proteinExistence type="predicted"/>
<feature type="domain" description="C2H2-type" evidence="1">
    <location>
        <begin position="64"/>
        <end position="86"/>
    </location>
</feature>
<dbReference type="EMBL" id="CP111013">
    <property type="protein sequence ID" value="WAQ96743.1"/>
    <property type="molecule type" value="Genomic_DNA"/>
</dbReference>
<evidence type="ECO:0000313" key="2">
    <source>
        <dbReference type="EMBL" id="WAQ96743.1"/>
    </source>
</evidence>
<sequence>MGGVNLQSRFRIHRQKGRPVKNKAESSCEESDDEVVGRFACDLCPVNEKQYLKHVKEHEDPSQCVCKVCKFTVKRPSAMRSHMRIHEQEAAIRERMQHTQPDMASINKQMQHAQPDMTAVAEQMTSGQYYMADTQ</sequence>
<organism evidence="2 3">
    <name type="scientific">Mya arenaria</name>
    <name type="common">Soft-shell clam</name>
    <dbReference type="NCBI Taxonomy" id="6604"/>
    <lineage>
        <taxon>Eukaryota</taxon>
        <taxon>Metazoa</taxon>
        <taxon>Spiralia</taxon>
        <taxon>Lophotrochozoa</taxon>
        <taxon>Mollusca</taxon>
        <taxon>Bivalvia</taxon>
        <taxon>Autobranchia</taxon>
        <taxon>Heteroconchia</taxon>
        <taxon>Euheterodonta</taxon>
        <taxon>Imparidentia</taxon>
        <taxon>Neoheterodontei</taxon>
        <taxon>Myida</taxon>
        <taxon>Myoidea</taxon>
        <taxon>Myidae</taxon>
        <taxon>Mya</taxon>
    </lineage>
</organism>
<protein>
    <recommendedName>
        <fullName evidence="1">C2H2-type domain-containing protein</fullName>
    </recommendedName>
</protein>
<dbReference type="InterPro" id="IPR013087">
    <property type="entry name" value="Znf_C2H2_type"/>
</dbReference>
<dbReference type="PROSITE" id="PS00028">
    <property type="entry name" value="ZINC_FINGER_C2H2_1"/>
    <property type="match status" value="1"/>
</dbReference>
<evidence type="ECO:0000259" key="1">
    <source>
        <dbReference type="PROSITE" id="PS00028"/>
    </source>
</evidence>
<evidence type="ECO:0000313" key="3">
    <source>
        <dbReference type="Proteomes" id="UP001164746"/>
    </source>
</evidence>
<name>A0ABY7DIK0_MYAAR</name>
<reference evidence="2" key="1">
    <citation type="submission" date="2022-11" db="EMBL/GenBank/DDBJ databases">
        <title>Centuries of genome instability and evolution in soft-shell clam transmissible cancer (bioRxiv).</title>
        <authorList>
            <person name="Hart S.F.M."/>
            <person name="Yonemitsu M.A."/>
            <person name="Giersch R.M."/>
            <person name="Beal B.F."/>
            <person name="Arriagada G."/>
            <person name="Davis B.W."/>
            <person name="Ostrander E.A."/>
            <person name="Goff S.P."/>
            <person name="Metzger M.J."/>
        </authorList>
    </citation>
    <scope>NUCLEOTIDE SEQUENCE</scope>
    <source>
        <strain evidence="2">MELC-2E11</strain>
        <tissue evidence="2">Siphon/mantle</tissue>
    </source>
</reference>
<gene>
    <name evidence="2" type="ORF">MAR_029433</name>
</gene>
<accession>A0ABY7DIK0</accession>
<keyword evidence="3" id="KW-1185">Reference proteome</keyword>
<dbReference type="Proteomes" id="UP001164746">
    <property type="component" value="Chromosome 2"/>
</dbReference>